<evidence type="ECO:0000256" key="2">
    <source>
        <dbReference type="ARBA" id="ARBA00022692"/>
    </source>
</evidence>
<dbReference type="GO" id="GO:0005783">
    <property type="term" value="C:endoplasmic reticulum"/>
    <property type="evidence" value="ECO:0007669"/>
    <property type="project" value="InterPro"/>
</dbReference>
<dbReference type="PANTHER" id="PTHR12680">
    <property type="entry name" value="PUTATIVE HOMEODOMAIN TRANSCRIPTION FACTOR PHTF"/>
    <property type="match status" value="1"/>
</dbReference>
<evidence type="ECO:0000256" key="5">
    <source>
        <dbReference type="ARBA" id="ARBA00023180"/>
    </source>
</evidence>
<reference evidence="8" key="1">
    <citation type="journal article" date="2004" name="Nature">
        <title>Genome duplication in the teleost fish Tetraodon nigroviridis reveals the early vertebrate proto-karyotype.</title>
        <authorList>
            <person name="Jaillon O."/>
            <person name="Aury J.-M."/>
            <person name="Brunet F."/>
            <person name="Petit J.-L."/>
            <person name="Stange-Thomann N."/>
            <person name="Mauceli E."/>
            <person name="Bouneau L."/>
            <person name="Fischer C."/>
            <person name="Ozouf-Costaz C."/>
            <person name="Bernot A."/>
            <person name="Nicaud S."/>
            <person name="Jaffe D."/>
            <person name="Fisher S."/>
            <person name="Lutfalla G."/>
            <person name="Dossat C."/>
            <person name="Segurens B."/>
            <person name="Dasilva C."/>
            <person name="Salanoubat M."/>
            <person name="Levy M."/>
            <person name="Boudet N."/>
            <person name="Castellano S."/>
            <person name="Anthouard V."/>
            <person name="Jubin C."/>
            <person name="Castelli V."/>
            <person name="Katinka M."/>
            <person name="Vacherie B."/>
            <person name="Biemont C."/>
            <person name="Skalli Z."/>
            <person name="Cattolico L."/>
            <person name="Poulain J."/>
            <person name="De Berardinis V."/>
            <person name="Cruaud C."/>
            <person name="Duprat S."/>
            <person name="Brottier P."/>
            <person name="Coutanceau J.-P."/>
            <person name="Gouzy J."/>
            <person name="Parra G."/>
            <person name="Lardier G."/>
            <person name="Chapple C."/>
            <person name="McKernan K.J."/>
            <person name="McEwan P."/>
            <person name="Bosak S."/>
            <person name="Kellis M."/>
            <person name="Volff J.-N."/>
            <person name="Guigo R."/>
            <person name="Zody M.C."/>
            <person name="Mesirov J."/>
            <person name="Lindblad-Toh K."/>
            <person name="Birren B."/>
            <person name="Nusbaum C."/>
            <person name="Kahn D."/>
            <person name="Robinson-Rechavi M."/>
            <person name="Laudet V."/>
            <person name="Schachter V."/>
            <person name="Quetier F."/>
            <person name="Saurin W."/>
            <person name="Scarpelli C."/>
            <person name="Wincker P."/>
            <person name="Lander E.S."/>
            <person name="Weissenbach J."/>
            <person name="Roest Crollius H."/>
        </authorList>
    </citation>
    <scope>NUCLEOTIDE SEQUENCE [LARGE SCALE GENOMIC DNA]</scope>
</reference>
<dbReference type="InterPro" id="IPR039775">
    <property type="entry name" value="PHTF1/2"/>
</dbReference>
<evidence type="ECO:0000256" key="1">
    <source>
        <dbReference type="ARBA" id="ARBA00004141"/>
    </source>
</evidence>
<dbReference type="KEGG" id="tng:GSTEN00001944G001"/>
<dbReference type="OrthoDB" id="8872046at2759"/>
<evidence type="ECO:0000313" key="8">
    <source>
        <dbReference type="EMBL" id="CAF88508.1"/>
    </source>
</evidence>
<keyword evidence="3 6" id="KW-1133">Transmembrane helix</keyword>
<comment type="subcellular location">
    <subcellularLocation>
        <location evidence="1">Membrane</location>
        <topology evidence="1">Multi-pass membrane protein</topology>
    </subcellularLocation>
</comment>
<proteinExistence type="predicted"/>
<feature type="transmembrane region" description="Helical" evidence="6">
    <location>
        <begin position="202"/>
        <end position="221"/>
    </location>
</feature>
<sequence length="237" mass="26496">MAQIAWYQEKVGARVRRGLFQGYARFQREAPRIGAGSAEPSPKMEPARALAPRTKRFTTRPFSRRVRGCSSTGGGSGSDTCVVPQIGAYDQQVWEKSLEQADLDVRSQPCQGLDNKPKKRCYIKPDLIDVDLVKGESRLWEAGLGLWLGRSVTNRVPLLPPGSTFSKAKPESPWTALARKGLVRVLLFPFFFRWWVQVTSRPIFLAILLLYFMQVAAVLLYPEVPALTPATCWGPCV</sequence>
<keyword evidence="5" id="KW-0325">Glycoprotein</keyword>
<dbReference type="GO" id="GO:0016020">
    <property type="term" value="C:membrane"/>
    <property type="evidence" value="ECO:0007669"/>
    <property type="project" value="UniProtKB-SubCell"/>
</dbReference>
<dbReference type="EMBL" id="CAAE01004894">
    <property type="protein sequence ID" value="CAF88508.1"/>
    <property type="molecule type" value="Genomic_DNA"/>
</dbReference>
<gene>
    <name evidence="8" type="ORF">GSTENG00001944001</name>
</gene>
<dbReference type="AlphaFoldDB" id="Q4TF24"/>
<comment type="caution">
    <text evidence="8">The sequence shown here is derived from an EMBL/GenBank/DDBJ whole genome shotgun (WGS) entry which is preliminary data.</text>
</comment>
<name>Q4TF24_TETNG</name>
<keyword evidence="2 6" id="KW-0812">Transmembrane</keyword>
<evidence type="ECO:0000256" key="3">
    <source>
        <dbReference type="ARBA" id="ARBA00022989"/>
    </source>
</evidence>
<protein>
    <submittedName>
        <fullName evidence="8">(spotted green pufferfish) hypothetical protein</fullName>
    </submittedName>
</protein>
<reference evidence="8" key="2">
    <citation type="submission" date="2004-02" db="EMBL/GenBank/DDBJ databases">
        <authorList>
            <consortium name="Genoscope"/>
            <consortium name="Whitehead Institute Centre for Genome Research"/>
        </authorList>
    </citation>
    <scope>NUCLEOTIDE SEQUENCE</scope>
</reference>
<evidence type="ECO:0000259" key="7">
    <source>
        <dbReference type="Pfam" id="PF12129"/>
    </source>
</evidence>
<organism evidence="8">
    <name type="scientific">Tetraodon nigroviridis</name>
    <name type="common">Spotted green pufferfish</name>
    <name type="synonym">Chelonodon nigroviridis</name>
    <dbReference type="NCBI Taxonomy" id="99883"/>
    <lineage>
        <taxon>Eukaryota</taxon>
        <taxon>Metazoa</taxon>
        <taxon>Chordata</taxon>
        <taxon>Craniata</taxon>
        <taxon>Vertebrata</taxon>
        <taxon>Euteleostomi</taxon>
        <taxon>Actinopterygii</taxon>
        <taxon>Neopterygii</taxon>
        <taxon>Teleostei</taxon>
        <taxon>Neoteleostei</taxon>
        <taxon>Acanthomorphata</taxon>
        <taxon>Eupercaria</taxon>
        <taxon>Tetraodontiformes</taxon>
        <taxon>Tetradontoidea</taxon>
        <taxon>Tetraodontidae</taxon>
        <taxon>Tetraodon</taxon>
    </lineage>
</organism>
<dbReference type="PANTHER" id="PTHR12680:SF8">
    <property type="entry name" value="PROTEIN PHTF1"/>
    <property type="match status" value="1"/>
</dbReference>
<evidence type="ECO:0000256" key="6">
    <source>
        <dbReference type="SAM" id="Phobius"/>
    </source>
</evidence>
<feature type="domain" description="PHTF1/2 N-terminal" evidence="7">
    <location>
        <begin position="162"/>
        <end position="221"/>
    </location>
</feature>
<evidence type="ECO:0000256" key="4">
    <source>
        <dbReference type="ARBA" id="ARBA00023136"/>
    </source>
</evidence>
<accession>Q4TF24</accession>
<dbReference type="InterPro" id="IPR021980">
    <property type="entry name" value="PHTF1/2_N"/>
</dbReference>
<dbReference type="Pfam" id="PF12129">
    <property type="entry name" value="PHTF1-2_N"/>
    <property type="match status" value="2"/>
</dbReference>
<keyword evidence="4 6" id="KW-0472">Membrane</keyword>
<feature type="domain" description="PHTF1/2 N-terminal" evidence="7">
    <location>
        <begin position="85"/>
        <end position="136"/>
    </location>
</feature>